<reference evidence="1" key="4">
    <citation type="submission" date="2019-03" db="UniProtKB">
        <authorList>
            <consortium name="EnsemblPlants"/>
        </authorList>
    </citation>
    <scope>IDENTIFICATION</scope>
</reference>
<reference evidence="1" key="3">
    <citation type="journal article" date="2017" name="Nature">
        <title>Genome sequence of the progenitor of the wheat D genome Aegilops tauschii.</title>
        <authorList>
            <person name="Luo M.C."/>
            <person name="Gu Y.Q."/>
            <person name="Puiu D."/>
            <person name="Wang H."/>
            <person name="Twardziok S.O."/>
            <person name="Deal K.R."/>
            <person name="Huo N."/>
            <person name="Zhu T."/>
            <person name="Wang L."/>
            <person name="Wang Y."/>
            <person name="McGuire P.E."/>
            <person name="Liu S."/>
            <person name="Long H."/>
            <person name="Ramasamy R.K."/>
            <person name="Rodriguez J.C."/>
            <person name="Van S.L."/>
            <person name="Yuan L."/>
            <person name="Wang Z."/>
            <person name="Xia Z."/>
            <person name="Xiao L."/>
            <person name="Anderson O.D."/>
            <person name="Ouyang S."/>
            <person name="Liang Y."/>
            <person name="Zimin A.V."/>
            <person name="Pertea G."/>
            <person name="Qi P."/>
            <person name="Bennetzen J.L."/>
            <person name="Dai X."/>
            <person name="Dawson M.W."/>
            <person name="Muller H.G."/>
            <person name="Kugler K."/>
            <person name="Rivarola-Duarte L."/>
            <person name="Spannagl M."/>
            <person name="Mayer K.F.X."/>
            <person name="Lu F.H."/>
            <person name="Bevan M.W."/>
            <person name="Leroy P."/>
            <person name="Li P."/>
            <person name="You F.M."/>
            <person name="Sun Q."/>
            <person name="Liu Z."/>
            <person name="Lyons E."/>
            <person name="Wicker T."/>
            <person name="Salzberg S.L."/>
            <person name="Devos K.M."/>
            <person name="Dvorak J."/>
        </authorList>
    </citation>
    <scope>NUCLEOTIDE SEQUENCE [LARGE SCALE GENOMIC DNA]</scope>
    <source>
        <strain evidence="1">cv. AL8/78</strain>
    </source>
</reference>
<reference evidence="1" key="5">
    <citation type="journal article" date="2021" name="G3 (Bethesda)">
        <title>Aegilops tauschii genome assembly Aet v5.0 features greater sequence contiguity and improved annotation.</title>
        <authorList>
            <person name="Wang L."/>
            <person name="Zhu T."/>
            <person name="Rodriguez J.C."/>
            <person name="Deal K.R."/>
            <person name="Dubcovsky J."/>
            <person name="McGuire P.E."/>
            <person name="Lux T."/>
            <person name="Spannagl M."/>
            <person name="Mayer K.F.X."/>
            <person name="Baldrich P."/>
            <person name="Meyers B.C."/>
            <person name="Huo N."/>
            <person name="Gu Y.Q."/>
            <person name="Zhou H."/>
            <person name="Devos K.M."/>
            <person name="Bennetzen J.L."/>
            <person name="Unver T."/>
            <person name="Budak H."/>
            <person name="Gulick P.J."/>
            <person name="Galiba G."/>
            <person name="Kalapos B."/>
            <person name="Nelson D.R."/>
            <person name="Li P."/>
            <person name="You F.M."/>
            <person name="Luo M.C."/>
            <person name="Dvorak J."/>
        </authorList>
    </citation>
    <scope>NUCLEOTIDE SEQUENCE [LARGE SCALE GENOMIC DNA]</scope>
    <source>
        <strain evidence="1">cv. AL8/78</strain>
    </source>
</reference>
<proteinExistence type="predicted"/>
<accession>A0A453PDG1</accession>
<dbReference type="Gramene" id="AET6Gv20691700.5">
    <property type="protein sequence ID" value="AET6Gv20691700.5"/>
    <property type="gene ID" value="AET6Gv20691700"/>
</dbReference>
<protein>
    <submittedName>
        <fullName evidence="1">Uncharacterized protein</fullName>
    </submittedName>
</protein>
<organism evidence="1 2">
    <name type="scientific">Aegilops tauschii subsp. strangulata</name>
    <name type="common">Goatgrass</name>
    <dbReference type="NCBI Taxonomy" id="200361"/>
    <lineage>
        <taxon>Eukaryota</taxon>
        <taxon>Viridiplantae</taxon>
        <taxon>Streptophyta</taxon>
        <taxon>Embryophyta</taxon>
        <taxon>Tracheophyta</taxon>
        <taxon>Spermatophyta</taxon>
        <taxon>Magnoliopsida</taxon>
        <taxon>Liliopsida</taxon>
        <taxon>Poales</taxon>
        <taxon>Poaceae</taxon>
        <taxon>BOP clade</taxon>
        <taxon>Pooideae</taxon>
        <taxon>Triticodae</taxon>
        <taxon>Triticeae</taxon>
        <taxon>Triticinae</taxon>
        <taxon>Aegilops</taxon>
    </lineage>
</organism>
<dbReference type="Proteomes" id="UP000015105">
    <property type="component" value="Chromosome 6D"/>
</dbReference>
<keyword evidence="2" id="KW-1185">Reference proteome</keyword>
<reference evidence="2" key="2">
    <citation type="journal article" date="2017" name="Nat. Plants">
        <title>The Aegilops tauschii genome reveals multiple impacts of transposons.</title>
        <authorList>
            <person name="Zhao G."/>
            <person name="Zou C."/>
            <person name="Li K."/>
            <person name="Wang K."/>
            <person name="Li T."/>
            <person name="Gao L."/>
            <person name="Zhang X."/>
            <person name="Wang H."/>
            <person name="Yang Z."/>
            <person name="Liu X."/>
            <person name="Jiang W."/>
            <person name="Mao L."/>
            <person name="Kong X."/>
            <person name="Jiao Y."/>
            <person name="Jia J."/>
        </authorList>
    </citation>
    <scope>NUCLEOTIDE SEQUENCE [LARGE SCALE GENOMIC DNA]</scope>
    <source>
        <strain evidence="2">cv. AL8/78</strain>
    </source>
</reference>
<sequence length="56" mass="6513">EGNQRREGVLEGETAREYVHRTIQTWTTKMTTNRRMFQSSFNFVSASSSVFMCCCL</sequence>
<reference evidence="2" key="1">
    <citation type="journal article" date="2014" name="Science">
        <title>Ancient hybridizations among the ancestral genomes of bread wheat.</title>
        <authorList>
            <consortium name="International Wheat Genome Sequencing Consortium,"/>
            <person name="Marcussen T."/>
            <person name="Sandve S.R."/>
            <person name="Heier L."/>
            <person name="Spannagl M."/>
            <person name="Pfeifer M."/>
            <person name="Jakobsen K.S."/>
            <person name="Wulff B.B."/>
            <person name="Steuernagel B."/>
            <person name="Mayer K.F."/>
            <person name="Olsen O.A."/>
        </authorList>
    </citation>
    <scope>NUCLEOTIDE SEQUENCE [LARGE SCALE GENOMIC DNA]</scope>
    <source>
        <strain evidence="2">cv. AL8/78</strain>
    </source>
</reference>
<dbReference type="AlphaFoldDB" id="A0A453PDG1"/>
<evidence type="ECO:0000313" key="2">
    <source>
        <dbReference type="Proteomes" id="UP000015105"/>
    </source>
</evidence>
<dbReference type="EnsemblPlants" id="AET6Gv20691700.5">
    <property type="protein sequence ID" value="AET6Gv20691700.5"/>
    <property type="gene ID" value="AET6Gv20691700"/>
</dbReference>
<name>A0A453PDG1_AEGTS</name>
<evidence type="ECO:0000313" key="1">
    <source>
        <dbReference type="EnsemblPlants" id="AET6Gv20691700.5"/>
    </source>
</evidence>